<dbReference type="GO" id="GO:0004803">
    <property type="term" value="F:transposase activity"/>
    <property type="evidence" value="ECO:0007669"/>
    <property type="project" value="InterPro"/>
</dbReference>
<dbReference type="NCBIfam" id="NF033579">
    <property type="entry name" value="transpos_IS5_2"/>
    <property type="match status" value="1"/>
</dbReference>
<dbReference type="SUPFAM" id="SSF53098">
    <property type="entry name" value="Ribonuclease H-like"/>
    <property type="match status" value="1"/>
</dbReference>
<dbReference type="Pfam" id="PF01609">
    <property type="entry name" value="DDE_Tnp_1"/>
    <property type="match status" value="1"/>
</dbReference>
<dbReference type="InterPro" id="IPR053172">
    <property type="entry name" value="Tn903_transposase"/>
</dbReference>
<reference evidence="2 3" key="1">
    <citation type="journal article" date="2016" name="Sci. Rep.">
        <title>Metabolic traits of an uncultured archaeal lineage -MSBL1- from brine pools of the Red Sea.</title>
        <authorList>
            <person name="Mwirichia R."/>
            <person name="Alam I."/>
            <person name="Rashid M."/>
            <person name="Vinu M."/>
            <person name="Ba-Alawi W."/>
            <person name="Anthony Kamau A."/>
            <person name="Kamanda Ngugi D."/>
            <person name="Goker M."/>
            <person name="Klenk H.P."/>
            <person name="Bajic V."/>
            <person name="Stingl U."/>
        </authorList>
    </citation>
    <scope>NUCLEOTIDE SEQUENCE [LARGE SCALE GENOMIC DNA]</scope>
    <source>
        <strain evidence="2">SCGC-AAA261G05</strain>
    </source>
</reference>
<dbReference type="AlphaFoldDB" id="A0A133VAY7"/>
<protein>
    <recommendedName>
        <fullName evidence="1">Transposase IS4-like domain-containing protein</fullName>
    </recommendedName>
</protein>
<evidence type="ECO:0000313" key="2">
    <source>
        <dbReference type="EMBL" id="KXB03575.1"/>
    </source>
</evidence>
<keyword evidence="3" id="KW-1185">Reference proteome</keyword>
<comment type="caution">
    <text evidence="2">The sequence shown here is derived from an EMBL/GenBank/DDBJ whole genome shotgun (WGS) entry which is preliminary data.</text>
</comment>
<dbReference type="InterPro" id="IPR012337">
    <property type="entry name" value="RNaseH-like_sf"/>
</dbReference>
<dbReference type="Proteomes" id="UP000070405">
    <property type="component" value="Unassembled WGS sequence"/>
</dbReference>
<dbReference type="PANTHER" id="PTHR34631">
    <property type="match status" value="1"/>
</dbReference>
<gene>
    <name evidence="2" type="ORF">AKJ47_01975</name>
</gene>
<dbReference type="GO" id="GO:0006313">
    <property type="term" value="P:DNA transposition"/>
    <property type="evidence" value="ECO:0007669"/>
    <property type="project" value="InterPro"/>
</dbReference>
<name>A0A133VAY7_9EURY</name>
<accession>A0A133VAY7</accession>
<proteinExistence type="predicted"/>
<organism evidence="2 3">
    <name type="scientific">candidate division MSBL1 archaeon SCGC-AAA261G05</name>
    <dbReference type="NCBI Taxonomy" id="1698276"/>
    <lineage>
        <taxon>Archaea</taxon>
        <taxon>Methanobacteriati</taxon>
        <taxon>Methanobacteriota</taxon>
        <taxon>candidate division MSBL1</taxon>
    </lineage>
</organism>
<dbReference type="PANTHER" id="PTHR34631:SF3">
    <property type="entry name" value="ISSOD12 TRANSPOSASE TNPA_ISSOD12"/>
    <property type="match status" value="1"/>
</dbReference>
<dbReference type="InterPro" id="IPR002559">
    <property type="entry name" value="Transposase_11"/>
</dbReference>
<dbReference type="EMBL" id="LHYA01000020">
    <property type="protein sequence ID" value="KXB03575.1"/>
    <property type="molecule type" value="Genomic_DNA"/>
</dbReference>
<dbReference type="InterPro" id="IPR053520">
    <property type="entry name" value="Transposase_Tn903"/>
</dbReference>
<evidence type="ECO:0000259" key="1">
    <source>
        <dbReference type="Pfam" id="PF01609"/>
    </source>
</evidence>
<feature type="domain" description="Transposase IS4-like" evidence="1">
    <location>
        <begin position="117"/>
        <end position="290"/>
    </location>
</feature>
<dbReference type="GO" id="GO:0003677">
    <property type="term" value="F:DNA binding"/>
    <property type="evidence" value="ECO:0007669"/>
    <property type="project" value="InterPro"/>
</dbReference>
<sequence length="294" mass="34185">MWCEKPAEVVNMTRNWREYNEKLVKRGEFYLNPNFLESWDDELERMNEGKAGRPYKFPESFIQFAALWYEFFHLPYRQLEGALRKLGSLFPELKASDYSTLWHRFKDLEIEAPKSNDIIVAVDSTGIKVTNRGEWMRKTHRGERRGWIKVHVAVDVESKELLSIEVTDEKTGDSEVFEDLVEDLNPEDCLGDGGYDSEKVFKLLEKKGVGPPGIKIRENARVGLSPRGQAAKEFQKLGYEEWKKKHEYGRRWAVEGFFSAVKRCFGETVRAASLGGMVREVKRKFALYNLITKI</sequence>
<evidence type="ECO:0000313" key="3">
    <source>
        <dbReference type="Proteomes" id="UP000070405"/>
    </source>
</evidence>